<evidence type="ECO:0000256" key="6">
    <source>
        <dbReference type="ARBA" id="ARBA00023004"/>
    </source>
</evidence>
<evidence type="ECO:0000259" key="9">
    <source>
        <dbReference type="PROSITE" id="PS51379"/>
    </source>
</evidence>
<dbReference type="GO" id="GO:0045333">
    <property type="term" value="P:cellular respiration"/>
    <property type="evidence" value="ECO:0007669"/>
    <property type="project" value="UniProtKB-ARBA"/>
</dbReference>
<reference evidence="11 12" key="2">
    <citation type="submission" date="2015-01" db="EMBL/GenBank/DDBJ databases">
        <title>Vibrio sp. C5 JCM 19232 whole genome shotgun sequence.</title>
        <authorList>
            <person name="Sawabe T."/>
            <person name="Meirelles P."/>
            <person name="Feng G."/>
            <person name="Sayaka M."/>
            <person name="Hattori M."/>
            <person name="Ohkuma M."/>
        </authorList>
    </citation>
    <scope>NUCLEOTIDE SEQUENCE [LARGE SCALE GENOMIC DNA]</scope>
    <source>
        <strain evidence="11 12">JCM19232</strain>
    </source>
</reference>
<reference evidence="12 13" key="3">
    <citation type="submission" date="2015-01" db="EMBL/GenBank/DDBJ databases">
        <authorList>
            <consortium name="NBRP consortium"/>
            <person name="Sawabe T."/>
            <person name="Meirelles P."/>
            <person name="Feng G."/>
            <person name="Sayaka M."/>
            <person name="Hattori M."/>
            <person name="Ohkuma M."/>
        </authorList>
    </citation>
    <scope>NUCLEOTIDE SEQUENCE [LARGE SCALE GENOMIC DNA]</scope>
    <source>
        <strain evidence="13">JCM 19231</strain>
        <strain evidence="10">JCM19231</strain>
        <strain evidence="11 12">JCM19232</strain>
    </source>
</reference>
<evidence type="ECO:0000313" key="13">
    <source>
        <dbReference type="Proteomes" id="UP000031671"/>
    </source>
</evidence>
<keyword evidence="5" id="KW-0677">Repeat</keyword>
<evidence type="ECO:0000256" key="3">
    <source>
        <dbReference type="ARBA" id="ARBA00022485"/>
    </source>
</evidence>
<dbReference type="InterPro" id="IPR017896">
    <property type="entry name" value="4Fe4S_Fe-S-bd"/>
</dbReference>
<evidence type="ECO:0000313" key="10">
    <source>
        <dbReference type="EMBL" id="GAM59377.1"/>
    </source>
</evidence>
<dbReference type="AlphaFoldDB" id="A0A0B8P483"/>
<dbReference type="GO" id="GO:0051539">
    <property type="term" value="F:4 iron, 4 sulfur cluster binding"/>
    <property type="evidence" value="ECO:0007669"/>
    <property type="project" value="UniProtKB-KW"/>
</dbReference>
<dbReference type="InterPro" id="IPR017900">
    <property type="entry name" value="4Fe4S_Fe_S_CS"/>
</dbReference>
<organism evidence="10 13">
    <name type="scientific">Vibrio ishigakensis</name>
    <dbReference type="NCBI Taxonomy" id="1481914"/>
    <lineage>
        <taxon>Bacteria</taxon>
        <taxon>Pseudomonadati</taxon>
        <taxon>Pseudomonadota</taxon>
        <taxon>Gammaproteobacteria</taxon>
        <taxon>Vibrionales</taxon>
        <taxon>Vibrionaceae</taxon>
        <taxon>Vibrio</taxon>
    </lineage>
</organism>
<keyword evidence="4" id="KW-0479">Metal-binding</keyword>
<feature type="domain" description="4Fe-4S ferredoxin-type" evidence="9">
    <location>
        <begin position="90"/>
        <end position="119"/>
    </location>
</feature>
<dbReference type="RefSeq" id="WP_261836369.1">
    <property type="nucleotide sequence ID" value="NZ_AP024882.1"/>
</dbReference>
<dbReference type="GO" id="GO:0046872">
    <property type="term" value="F:metal ion binding"/>
    <property type="evidence" value="ECO:0007669"/>
    <property type="project" value="UniProtKB-KW"/>
</dbReference>
<feature type="region of interest" description="Disordered" evidence="8">
    <location>
        <begin position="182"/>
        <end position="205"/>
    </location>
</feature>
<protein>
    <submittedName>
        <fullName evidence="10">Anaerobic dimethyl sulfoxide reductase chain B</fullName>
    </submittedName>
</protein>
<dbReference type="PROSITE" id="PS00198">
    <property type="entry name" value="4FE4S_FER_1"/>
    <property type="match status" value="1"/>
</dbReference>
<evidence type="ECO:0000256" key="7">
    <source>
        <dbReference type="ARBA" id="ARBA00023014"/>
    </source>
</evidence>
<accession>A0A0B8P483</accession>
<comment type="caution">
    <text evidence="10">The sequence shown here is derived from an EMBL/GenBank/DDBJ whole genome shotgun (WGS) entry which is preliminary data.</text>
</comment>
<feature type="domain" description="4Fe-4S ferredoxin-type" evidence="9">
    <location>
        <begin position="4"/>
        <end position="34"/>
    </location>
</feature>
<evidence type="ECO:0000313" key="12">
    <source>
        <dbReference type="Proteomes" id="UP000031670"/>
    </source>
</evidence>
<evidence type="ECO:0000313" key="11">
    <source>
        <dbReference type="EMBL" id="GAM60387.1"/>
    </source>
</evidence>
<keyword evidence="6" id="KW-0408">Iron</keyword>
<accession>A0A0B8P782</accession>
<evidence type="ECO:0000256" key="4">
    <source>
        <dbReference type="ARBA" id="ARBA00022723"/>
    </source>
</evidence>
<dbReference type="EMBL" id="BBRZ01000146">
    <property type="protein sequence ID" value="GAM59377.1"/>
    <property type="molecule type" value="Genomic_DNA"/>
</dbReference>
<dbReference type="PANTHER" id="PTHR43177">
    <property type="entry name" value="PROTEIN NRFC"/>
    <property type="match status" value="1"/>
</dbReference>
<dbReference type="PANTHER" id="PTHR43177:SF7">
    <property type="entry name" value="ANAEROBIC DIMETHYL SULFOXIDE REDUCTASE, SUBUNIT B"/>
    <property type="match status" value="1"/>
</dbReference>
<proteinExistence type="predicted"/>
<dbReference type="FunFam" id="3.30.70.20:FF:000003">
    <property type="entry name" value="Dimethyl sulfoxide reductase subunit B"/>
    <property type="match status" value="1"/>
</dbReference>
<dbReference type="GO" id="GO:0016491">
    <property type="term" value="F:oxidoreductase activity"/>
    <property type="evidence" value="ECO:0007669"/>
    <property type="project" value="UniProtKB-ARBA"/>
</dbReference>
<dbReference type="EMBL" id="BBSA01000001">
    <property type="protein sequence ID" value="GAM60387.1"/>
    <property type="molecule type" value="Genomic_DNA"/>
</dbReference>
<dbReference type="SUPFAM" id="SSF54862">
    <property type="entry name" value="4Fe-4S ferredoxins"/>
    <property type="match status" value="1"/>
</dbReference>
<dbReference type="CDD" id="cd16371">
    <property type="entry name" value="DMSOR_beta_like"/>
    <property type="match status" value="1"/>
</dbReference>
<evidence type="ECO:0000256" key="1">
    <source>
        <dbReference type="ARBA" id="ARBA00001966"/>
    </source>
</evidence>
<evidence type="ECO:0000256" key="8">
    <source>
        <dbReference type="SAM" id="MobiDB-lite"/>
    </source>
</evidence>
<dbReference type="Pfam" id="PF13247">
    <property type="entry name" value="Fer4_11"/>
    <property type="match status" value="1"/>
</dbReference>
<dbReference type="InterPro" id="IPR014297">
    <property type="entry name" value="DMSO_DmsB"/>
</dbReference>
<comment type="cofactor">
    <cofactor evidence="1">
        <name>[4Fe-4S] cluster</name>
        <dbReference type="ChEBI" id="CHEBI:49883"/>
    </cofactor>
</comment>
<comment type="function">
    <text evidence="2">Electron transfer subunit of the terminal reductase during anaerobic growth on various sulfoxide and N-oxide compounds.</text>
</comment>
<keyword evidence="7" id="KW-0411">Iron-sulfur</keyword>
<dbReference type="PROSITE" id="PS51379">
    <property type="entry name" value="4FE4S_FER_2"/>
    <property type="match status" value="2"/>
</dbReference>
<keyword evidence="13" id="KW-1185">Reference proteome</keyword>
<dbReference type="InterPro" id="IPR050954">
    <property type="entry name" value="ET_IronSulfur_Cluster-Binding"/>
</dbReference>
<evidence type="ECO:0000256" key="2">
    <source>
        <dbReference type="ARBA" id="ARBA00003584"/>
    </source>
</evidence>
<dbReference type="Proteomes" id="UP000031670">
    <property type="component" value="Unassembled WGS sequence"/>
</dbReference>
<dbReference type="Proteomes" id="UP000031671">
    <property type="component" value="Unassembled WGS sequence"/>
</dbReference>
<dbReference type="NCBIfam" id="TIGR02951">
    <property type="entry name" value="DMSO_dmsB"/>
    <property type="match status" value="1"/>
</dbReference>
<gene>
    <name evidence="10" type="ORF">JCM19231_1731</name>
    <name evidence="11" type="ORF">JCM19232_720</name>
</gene>
<keyword evidence="3" id="KW-0004">4Fe-4S</keyword>
<evidence type="ECO:0000256" key="5">
    <source>
        <dbReference type="ARBA" id="ARBA00022737"/>
    </source>
</evidence>
<sequence length="205" mass="22904">MKQYGFFVDSAKCTGCKTCQVSCKDEKDTNLGPKFRRVYEYGGGIWKQDGDTWTQDVFNYYLSIACNHCSDPTCVKGCPTGAMHKRKEDGLVVVDQSTCVGCRYCEMRCPYGAPQFDEEKKVMSKCDGCYERVAQGMKPVCVGSCPQRALDFDEIHILREKYGTQSAVAPLADPSYTNPNLVVRPHSDWRPTGDETGSVLNPMEV</sequence>
<name>A0A0B8P483_9VIBR</name>
<reference evidence="10 13" key="1">
    <citation type="submission" date="2015-01" db="EMBL/GenBank/DDBJ databases">
        <title>Vibrio sp. C1 JCM 19231 whole genome shotgun sequence.</title>
        <authorList>
            <person name="Sawabe T."/>
            <person name="Meirelles P."/>
            <person name="Feng G."/>
            <person name="Sayaka M."/>
            <person name="Hattori M."/>
            <person name="Ohkuma M."/>
        </authorList>
    </citation>
    <scope>NUCLEOTIDE SEQUENCE [LARGE SCALE GENOMIC DNA]</scope>
    <source>
        <strain evidence="13">JCM 19231</strain>
        <strain evidence="10">JCM19231</strain>
    </source>
</reference>
<dbReference type="Gene3D" id="3.30.70.20">
    <property type="match status" value="2"/>
</dbReference>